<dbReference type="EMBL" id="GBXM01015670">
    <property type="protein sequence ID" value="JAH92907.1"/>
    <property type="molecule type" value="Transcribed_RNA"/>
</dbReference>
<reference evidence="2" key="1">
    <citation type="submission" date="2014-11" db="EMBL/GenBank/DDBJ databases">
        <authorList>
            <person name="Amaro Gonzalez C."/>
        </authorList>
    </citation>
    <scope>NUCLEOTIDE SEQUENCE</scope>
</reference>
<evidence type="ECO:0000256" key="1">
    <source>
        <dbReference type="SAM" id="MobiDB-lite"/>
    </source>
</evidence>
<evidence type="ECO:0000313" key="2">
    <source>
        <dbReference type="EMBL" id="JAH92907.1"/>
    </source>
</evidence>
<accession>A0A0E9WRB6</accession>
<protein>
    <submittedName>
        <fullName evidence="2">Uncharacterized protein</fullName>
    </submittedName>
</protein>
<proteinExistence type="predicted"/>
<name>A0A0E9WRB6_ANGAN</name>
<organism evidence="2">
    <name type="scientific">Anguilla anguilla</name>
    <name type="common">European freshwater eel</name>
    <name type="synonym">Muraena anguilla</name>
    <dbReference type="NCBI Taxonomy" id="7936"/>
    <lineage>
        <taxon>Eukaryota</taxon>
        <taxon>Metazoa</taxon>
        <taxon>Chordata</taxon>
        <taxon>Craniata</taxon>
        <taxon>Vertebrata</taxon>
        <taxon>Euteleostomi</taxon>
        <taxon>Actinopterygii</taxon>
        <taxon>Neopterygii</taxon>
        <taxon>Teleostei</taxon>
        <taxon>Anguilliformes</taxon>
        <taxon>Anguillidae</taxon>
        <taxon>Anguilla</taxon>
    </lineage>
</organism>
<sequence length="29" mass="3215">MPKKKKRNDEKTPAVTSSGWSPKVSVKVT</sequence>
<feature type="region of interest" description="Disordered" evidence="1">
    <location>
        <begin position="1"/>
        <end position="29"/>
    </location>
</feature>
<dbReference type="AlphaFoldDB" id="A0A0E9WRB6"/>
<reference evidence="2" key="2">
    <citation type="journal article" date="2015" name="Fish Shellfish Immunol.">
        <title>Early steps in the European eel (Anguilla anguilla)-Vibrio vulnificus interaction in the gills: Role of the RtxA13 toxin.</title>
        <authorList>
            <person name="Callol A."/>
            <person name="Pajuelo D."/>
            <person name="Ebbesson L."/>
            <person name="Teles M."/>
            <person name="MacKenzie S."/>
            <person name="Amaro C."/>
        </authorList>
    </citation>
    <scope>NUCLEOTIDE SEQUENCE</scope>
</reference>